<protein>
    <submittedName>
        <fullName evidence="2">Uncharacterized protein</fullName>
    </submittedName>
</protein>
<organism evidence="2 3">
    <name type="scientific">Polarella glacialis</name>
    <name type="common">Dinoflagellate</name>
    <dbReference type="NCBI Taxonomy" id="89957"/>
    <lineage>
        <taxon>Eukaryota</taxon>
        <taxon>Sar</taxon>
        <taxon>Alveolata</taxon>
        <taxon>Dinophyceae</taxon>
        <taxon>Suessiales</taxon>
        <taxon>Suessiaceae</taxon>
        <taxon>Polarella</taxon>
    </lineage>
</organism>
<proteinExistence type="predicted"/>
<evidence type="ECO:0000313" key="3">
    <source>
        <dbReference type="Proteomes" id="UP000626109"/>
    </source>
</evidence>
<feature type="non-terminal residue" evidence="2">
    <location>
        <position position="158"/>
    </location>
</feature>
<dbReference type="Proteomes" id="UP000626109">
    <property type="component" value="Unassembled WGS sequence"/>
</dbReference>
<feature type="non-terminal residue" evidence="2">
    <location>
        <position position="1"/>
    </location>
</feature>
<reference evidence="2" key="1">
    <citation type="submission" date="2021-02" db="EMBL/GenBank/DDBJ databases">
        <authorList>
            <person name="Dougan E. K."/>
            <person name="Rhodes N."/>
            <person name="Thang M."/>
            <person name="Chan C."/>
        </authorList>
    </citation>
    <scope>NUCLEOTIDE SEQUENCE</scope>
</reference>
<feature type="region of interest" description="Disordered" evidence="1">
    <location>
        <begin position="119"/>
        <end position="158"/>
    </location>
</feature>
<accession>A0A813HXZ2</accession>
<evidence type="ECO:0000256" key="1">
    <source>
        <dbReference type="SAM" id="MobiDB-lite"/>
    </source>
</evidence>
<gene>
    <name evidence="2" type="ORF">PGLA2088_LOCUS2467</name>
</gene>
<feature type="compositionally biased region" description="Basic and acidic residues" evidence="1">
    <location>
        <begin position="138"/>
        <end position="147"/>
    </location>
</feature>
<evidence type="ECO:0000313" key="2">
    <source>
        <dbReference type="EMBL" id="CAE8642582.1"/>
    </source>
</evidence>
<dbReference type="EMBL" id="CAJNNW010002008">
    <property type="protein sequence ID" value="CAE8642582.1"/>
    <property type="molecule type" value="Genomic_DNA"/>
</dbReference>
<feature type="compositionally biased region" description="Acidic residues" evidence="1">
    <location>
        <begin position="148"/>
        <end position="158"/>
    </location>
</feature>
<comment type="caution">
    <text evidence="2">The sequence shown here is derived from an EMBL/GenBank/DDBJ whole genome shotgun (WGS) entry which is preliminary data.</text>
</comment>
<sequence>RCPPGLELHSLQPQRPGASLGQEEQLLAMLPADGEATTEVDVDVGLVSGMATGEEEQQLQEFLQRFPMDERASGYLGNCSQEVKLKVITTFDPRNKSETDYSRQVTGYIRSVLGAERDAAQGGVKRGREQEGLLEDLGSEKRRRSEDPPAEEELIAFR</sequence>
<name>A0A813HXZ2_POLGL</name>
<dbReference type="AlphaFoldDB" id="A0A813HXZ2"/>